<sequence>MKKVLRSSLVILWLPLIWVSVKGNLDQSPPTLTVQEGKSCLLHCNYSRGSFDRIFWYRQEVGKSLKLMFALFSNGAVKKEERLTATFSTDTSHSTLSIKGSQPEDSGTYLCAASTQYSPATCRLCTNHTWRVPTVLLDTLTVKITSQLCDLFLQSKICNETPMSFVNTPLLLIFSYKKGRRSSSDTAMMSGAIRSNELPYLVVIGL</sequence>
<dbReference type="Proteomes" id="UP000002280">
    <property type="component" value="Chromosome 1"/>
</dbReference>
<protein>
    <recommendedName>
        <fullName evidence="8">Ig-like domain-containing protein</fullName>
    </recommendedName>
</protein>
<dbReference type="Bgee" id="ENSMODG00000050975">
    <property type="expression patterns" value="Expressed in blood and 1 other cell type or tissue"/>
</dbReference>
<keyword evidence="4" id="KW-0675">Receptor</keyword>
<dbReference type="Gene3D" id="2.60.40.10">
    <property type="entry name" value="Immunoglobulins"/>
    <property type="match status" value="1"/>
</dbReference>
<feature type="domain" description="Ig-like" evidence="8">
    <location>
        <begin position="15"/>
        <end position="121"/>
    </location>
</feature>
<dbReference type="SMART" id="SM00406">
    <property type="entry name" value="IGv"/>
    <property type="match status" value="1"/>
</dbReference>
<evidence type="ECO:0000256" key="1">
    <source>
        <dbReference type="ARBA" id="ARBA00022729"/>
    </source>
</evidence>
<evidence type="ECO:0000259" key="8">
    <source>
        <dbReference type="PROSITE" id="PS50835"/>
    </source>
</evidence>
<dbReference type="STRING" id="13616.ENSMODP00000056670"/>
<evidence type="ECO:0000256" key="3">
    <source>
        <dbReference type="ARBA" id="ARBA00023130"/>
    </source>
</evidence>
<name>A0A5F8H9J1_MONDO</name>
<dbReference type="InterPro" id="IPR013783">
    <property type="entry name" value="Ig-like_fold"/>
</dbReference>
<dbReference type="GO" id="GO:0002250">
    <property type="term" value="P:adaptive immune response"/>
    <property type="evidence" value="ECO:0007669"/>
    <property type="project" value="UniProtKB-KW"/>
</dbReference>
<dbReference type="SUPFAM" id="SSF48726">
    <property type="entry name" value="Immunoglobulin"/>
    <property type="match status" value="1"/>
</dbReference>
<dbReference type="InParanoid" id="A0A5F8H9J1"/>
<keyword evidence="5" id="KW-0393">Immunoglobulin domain</keyword>
<dbReference type="GO" id="GO:0042605">
    <property type="term" value="F:peptide antigen binding"/>
    <property type="evidence" value="ECO:0000318"/>
    <property type="project" value="GO_Central"/>
</dbReference>
<feature type="signal peptide" evidence="7">
    <location>
        <begin position="1"/>
        <end position="23"/>
    </location>
</feature>
<keyword evidence="2" id="KW-0391">Immunity</keyword>
<keyword evidence="6" id="KW-1279">T cell receptor</keyword>
<evidence type="ECO:0000313" key="9">
    <source>
        <dbReference type="Ensembl" id="ENSMODP00000056670.1"/>
    </source>
</evidence>
<dbReference type="InterPro" id="IPR051006">
    <property type="entry name" value="TCR_variable_domain"/>
</dbReference>
<dbReference type="OMA" id="IQEGKSC"/>
<dbReference type="InterPro" id="IPR003599">
    <property type="entry name" value="Ig_sub"/>
</dbReference>
<dbReference type="Pfam" id="PF07686">
    <property type="entry name" value="V-set"/>
    <property type="match status" value="1"/>
</dbReference>
<dbReference type="InterPro" id="IPR036179">
    <property type="entry name" value="Ig-like_dom_sf"/>
</dbReference>
<evidence type="ECO:0000313" key="10">
    <source>
        <dbReference type="Proteomes" id="UP000002280"/>
    </source>
</evidence>
<keyword evidence="1 7" id="KW-0732">Signal</keyword>
<organism evidence="9 10">
    <name type="scientific">Monodelphis domestica</name>
    <name type="common">Gray short-tailed opossum</name>
    <dbReference type="NCBI Taxonomy" id="13616"/>
    <lineage>
        <taxon>Eukaryota</taxon>
        <taxon>Metazoa</taxon>
        <taxon>Chordata</taxon>
        <taxon>Craniata</taxon>
        <taxon>Vertebrata</taxon>
        <taxon>Euteleostomi</taxon>
        <taxon>Mammalia</taxon>
        <taxon>Metatheria</taxon>
        <taxon>Didelphimorphia</taxon>
        <taxon>Didelphidae</taxon>
        <taxon>Monodelphis</taxon>
    </lineage>
</organism>
<evidence type="ECO:0000256" key="7">
    <source>
        <dbReference type="SAM" id="SignalP"/>
    </source>
</evidence>
<dbReference type="GeneTree" id="ENSGT00940000153130"/>
<keyword evidence="3" id="KW-1064">Adaptive immunity</keyword>
<evidence type="ECO:0000256" key="4">
    <source>
        <dbReference type="ARBA" id="ARBA00023170"/>
    </source>
</evidence>
<dbReference type="AlphaFoldDB" id="A0A5F8H9J1"/>
<dbReference type="SMART" id="SM00409">
    <property type="entry name" value="IG"/>
    <property type="match status" value="1"/>
</dbReference>
<dbReference type="Ensembl" id="ENSMODT00000065134.1">
    <property type="protein sequence ID" value="ENSMODP00000056670.1"/>
    <property type="gene ID" value="ENSMODG00000050975.1"/>
</dbReference>
<evidence type="ECO:0000256" key="5">
    <source>
        <dbReference type="ARBA" id="ARBA00023319"/>
    </source>
</evidence>
<dbReference type="InterPro" id="IPR003598">
    <property type="entry name" value="Ig_sub2"/>
</dbReference>
<dbReference type="PROSITE" id="PS50835">
    <property type="entry name" value="IG_LIKE"/>
    <property type="match status" value="1"/>
</dbReference>
<dbReference type="PANTHER" id="PTHR19343:SF13">
    <property type="entry name" value="T CELL RECEPTOR ALPHA VARIABLE 21"/>
    <property type="match status" value="1"/>
</dbReference>
<dbReference type="InterPro" id="IPR013106">
    <property type="entry name" value="Ig_V-set"/>
</dbReference>
<keyword evidence="10" id="KW-1185">Reference proteome</keyword>
<feature type="chain" id="PRO_5023813047" description="Ig-like domain-containing protein" evidence="7">
    <location>
        <begin position="24"/>
        <end position="206"/>
    </location>
</feature>
<proteinExistence type="predicted"/>
<accession>A0A5F8H9J1</accession>
<evidence type="ECO:0000256" key="2">
    <source>
        <dbReference type="ARBA" id="ARBA00022859"/>
    </source>
</evidence>
<reference evidence="9" key="3">
    <citation type="submission" date="2025-09" db="UniProtKB">
        <authorList>
            <consortium name="Ensembl"/>
        </authorList>
    </citation>
    <scope>IDENTIFICATION</scope>
</reference>
<dbReference type="GO" id="GO:0042101">
    <property type="term" value="C:T cell receptor complex"/>
    <property type="evidence" value="ECO:0007669"/>
    <property type="project" value="UniProtKB-KW"/>
</dbReference>
<dbReference type="PANTHER" id="PTHR19343">
    <property type="entry name" value="T CELL RECEPTOR ALPHA VARIABLE 1-2"/>
    <property type="match status" value="1"/>
</dbReference>
<reference evidence="9" key="2">
    <citation type="submission" date="2025-08" db="UniProtKB">
        <authorList>
            <consortium name="Ensembl"/>
        </authorList>
    </citation>
    <scope>IDENTIFICATION</scope>
</reference>
<evidence type="ECO:0000256" key="6">
    <source>
        <dbReference type="ARBA" id="ARBA00043266"/>
    </source>
</evidence>
<dbReference type="SMART" id="SM00408">
    <property type="entry name" value="IGc2"/>
    <property type="match status" value="1"/>
</dbReference>
<dbReference type="InterPro" id="IPR007110">
    <property type="entry name" value="Ig-like_dom"/>
</dbReference>
<reference evidence="9 10" key="1">
    <citation type="journal article" date="2007" name="Nature">
        <title>Genome of the marsupial Monodelphis domestica reveals innovation in non-coding sequences.</title>
        <authorList>
            <person name="Mikkelsen T.S."/>
            <person name="Wakefield M.J."/>
            <person name="Aken B."/>
            <person name="Amemiya C.T."/>
            <person name="Chang J.L."/>
            <person name="Duke S."/>
            <person name="Garber M."/>
            <person name="Gentles A.J."/>
            <person name="Goodstadt L."/>
            <person name="Heger A."/>
            <person name="Jurka J."/>
            <person name="Kamal M."/>
            <person name="Mauceli E."/>
            <person name="Searle S.M."/>
            <person name="Sharpe T."/>
            <person name="Baker M.L."/>
            <person name="Batzer M.A."/>
            <person name="Benos P.V."/>
            <person name="Belov K."/>
            <person name="Clamp M."/>
            <person name="Cook A."/>
            <person name="Cuff J."/>
            <person name="Das R."/>
            <person name="Davidow L."/>
            <person name="Deakin J.E."/>
            <person name="Fazzari M.J."/>
            <person name="Glass J.L."/>
            <person name="Grabherr M."/>
            <person name="Greally J.M."/>
            <person name="Gu W."/>
            <person name="Hore T.A."/>
            <person name="Huttley G.A."/>
            <person name="Kleber M."/>
            <person name="Jirtle R.L."/>
            <person name="Koina E."/>
            <person name="Lee J.T."/>
            <person name="Mahony S."/>
            <person name="Marra M.A."/>
            <person name="Miller R.D."/>
            <person name="Nicholls R.D."/>
            <person name="Oda M."/>
            <person name="Papenfuss A.T."/>
            <person name="Parra Z.E."/>
            <person name="Pollock D.D."/>
            <person name="Ray D.A."/>
            <person name="Schein J.E."/>
            <person name="Speed T.P."/>
            <person name="Thompson K."/>
            <person name="VandeBerg J.L."/>
            <person name="Wade C.M."/>
            <person name="Walker J.A."/>
            <person name="Waters P.D."/>
            <person name="Webber C."/>
            <person name="Weidman J.R."/>
            <person name="Xie X."/>
            <person name="Zody M.C."/>
            <person name="Baldwin J."/>
            <person name="Abdouelleil A."/>
            <person name="Abdulkadir J."/>
            <person name="Abebe A."/>
            <person name="Abera B."/>
            <person name="Abreu J."/>
            <person name="Acer S.C."/>
            <person name="Aftuck L."/>
            <person name="Alexander A."/>
            <person name="An P."/>
            <person name="Anderson E."/>
            <person name="Anderson S."/>
            <person name="Arachi H."/>
            <person name="Azer M."/>
            <person name="Bachantsang P."/>
            <person name="Barry A."/>
            <person name="Bayul T."/>
            <person name="Berlin A."/>
            <person name="Bessette D."/>
            <person name="Bloom T."/>
            <person name="Bloom T."/>
            <person name="Boguslavskiy L."/>
            <person name="Bonnet C."/>
            <person name="Boukhgalter B."/>
            <person name="Bourzgui I."/>
            <person name="Brown A."/>
            <person name="Cahill P."/>
            <person name="Channer S."/>
            <person name="Cheshatsang Y."/>
            <person name="Chuda L."/>
            <person name="Citroen M."/>
            <person name="Collymore A."/>
            <person name="Cooke P."/>
            <person name="Costello M."/>
            <person name="D'Aco K."/>
            <person name="Daza R."/>
            <person name="De Haan G."/>
            <person name="DeGray S."/>
            <person name="DeMaso C."/>
            <person name="Dhargay N."/>
            <person name="Dooley K."/>
            <person name="Dooley E."/>
            <person name="Doricent M."/>
            <person name="Dorje P."/>
            <person name="Dorjee K."/>
            <person name="Dupes A."/>
            <person name="Elong R."/>
            <person name="Falk J."/>
            <person name="Farina A."/>
            <person name="Faro S."/>
            <person name="Ferguson D."/>
            <person name="Fisher S."/>
            <person name="Foley C.D."/>
            <person name="Franke A."/>
            <person name="Friedrich D."/>
            <person name="Gadbois L."/>
            <person name="Gearin G."/>
            <person name="Gearin C.R."/>
            <person name="Giannoukos G."/>
            <person name="Goode T."/>
            <person name="Graham J."/>
            <person name="Grandbois E."/>
            <person name="Grewal S."/>
            <person name="Gyaltsen K."/>
            <person name="Hafez N."/>
            <person name="Hagos B."/>
            <person name="Hall J."/>
            <person name="Henson C."/>
            <person name="Hollinger A."/>
            <person name="Honan T."/>
            <person name="Huard M.D."/>
            <person name="Hughes L."/>
            <person name="Hurhula B."/>
            <person name="Husby M.E."/>
            <person name="Kamat A."/>
            <person name="Kanga B."/>
            <person name="Kashin S."/>
            <person name="Khazanovich D."/>
            <person name="Kisner P."/>
            <person name="Lance K."/>
            <person name="Lara M."/>
            <person name="Lee W."/>
            <person name="Lennon N."/>
            <person name="Letendre F."/>
            <person name="LeVine R."/>
            <person name="Lipovsky A."/>
            <person name="Liu X."/>
            <person name="Liu J."/>
            <person name="Liu S."/>
            <person name="Lokyitsang T."/>
            <person name="Lokyitsang Y."/>
            <person name="Lubonja R."/>
            <person name="Lui A."/>
            <person name="MacDonald P."/>
            <person name="Magnisalis V."/>
            <person name="Maru K."/>
            <person name="Matthews C."/>
            <person name="McCusker W."/>
            <person name="McDonough S."/>
            <person name="Mehta T."/>
            <person name="Meldrim J."/>
            <person name="Meneus L."/>
            <person name="Mihai O."/>
            <person name="Mihalev A."/>
            <person name="Mihova T."/>
            <person name="Mittelman R."/>
            <person name="Mlenga V."/>
            <person name="Montmayeur A."/>
            <person name="Mulrain L."/>
            <person name="Navidi A."/>
            <person name="Naylor J."/>
            <person name="Negash T."/>
            <person name="Nguyen T."/>
            <person name="Nguyen N."/>
            <person name="Nicol R."/>
            <person name="Norbu C."/>
            <person name="Norbu N."/>
            <person name="Novod N."/>
            <person name="O'Neill B."/>
            <person name="Osman S."/>
            <person name="Markiewicz E."/>
            <person name="Oyono O.L."/>
            <person name="Patti C."/>
            <person name="Phunkhang P."/>
            <person name="Pierre F."/>
            <person name="Priest M."/>
            <person name="Raghuraman S."/>
            <person name="Rege F."/>
            <person name="Reyes R."/>
            <person name="Rise C."/>
            <person name="Rogov P."/>
            <person name="Ross K."/>
            <person name="Ryan E."/>
            <person name="Settipalli S."/>
            <person name="Shea T."/>
            <person name="Sherpa N."/>
            <person name="Shi L."/>
            <person name="Shih D."/>
            <person name="Sparrow T."/>
            <person name="Spaulding J."/>
            <person name="Stalker J."/>
            <person name="Stange-Thomann N."/>
            <person name="Stavropoulos S."/>
            <person name="Stone C."/>
            <person name="Strader C."/>
            <person name="Tesfaye S."/>
            <person name="Thomson T."/>
            <person name="Thoulutsang Y."/>
            <person name="Thoulutsang D."/>
            <person name="Topham K."/>
            <person name="Topping I."/>
            <person name="Tsamla T."/>
            <person name="Vassiliev H."/>
            <person name="Vo A."/>
            <person name="Wangchuk T."/>
            <person name="Wangdi T."/>
            <person name="Weiand M."/>
            <person name="Wilkinson J."/>
            <person name="Wilson A."/>
            <person name="Yadav S."/>
            <person name="Young G."/>
            <person name="Yu Q."/>
            <person name="Zembek L."/>
            <person name="Zhong D."/>
            <person name="Zimmer A."/>
            <person name="Zwirko Z."/>
            <person name="Jaffe D.B."/>
            <person name="Alvarez P."/>
            <person name="Brockman W."/>
            <person name="Butler J."/>
            <person name="Chin C."/>
            <person name="Gnerre S."/>
            <person name="MacCallum I."/>
            <person name="Graves J.A."/>
            <person name="Ponting C.P."/>
            <person name="Breen M."/>
            <person name="Samollow P.B."/>
            <person name="Lander E.S."/>
            <person name="Lindblad-Toh K."/>
        </authorList>
    </citation>
    <scope>NUCLEOTIDE SEQUENCE [LARGE SCALE GENOMIC DNA]</scope>
</reference>